<evidence type="ECO:0000313" key="7">
    <source>
        <dbReference type="Proteomes" id="UP001596302"/>
    </source>
</evidence>
<proteinExistence type="predicted"/>
<evidence type="ECO:0000259" key="5">
    <source>
        <dbReference type="PROSITE" id="PS50855"/>
    </source>
</evidence>
<dbReference type="SUPFAM" id="SSF81442">
    <property type="entry name" value="Cytochrome c oxidase subunit I-like"/>
    <property type="match status" value="1"/>
</dbReference>
<keyword evidence="2" id="KW-0249">Electron transport</keyword>
<evidence type="ECO:0000313" key="6">
    <source>
        <dbReference type="EMBL" id="MFC5996989.1"/>
    </source>
</evidence>
<keyword evidence="4" id="KW-0812">Transmembrane</keyword>
<dbReference type="PRINTS" id="PR01165">
    <property type="entry name" value="CYCOXIDASEI"/>
</dbReference>
<keyword evidence="4" id="KW-1133">Transmembrane helix</keyword>
<sequence length="274" mass="29582">MGTNGSTETGGGAGRAQVAVAPTPITTRPYPARPVRKGSRLLWMMRTTDPKDIAILYLVTSFGFFMAGGLMALLMRAELAVPGLQFLSTEQFNQMFTMHGTIMLLLYATPILFGFANYIVPLQIGAPDVAFPRLNAFSYWLFLFGGLTVLAGFLTPGGGADFGWFAYAPLHNAVYSPGVGGDLWAMGLIVAGLGTILGGVNFVTTIVCLRAPGMTMFRMPIFTWNIFVTVLLVLAVFPPLTAALFGIEIDRHLGGHVFDPANGGAILYQHLFWY</sequence>
<keyword evidence="1" id="KW-0679">Respiratory chain</keyword>
<dbReference type="InterPro" id="IPR036927">
    <property type="entry name" value="Cyt_c_oxase-like_su1_sf"/>
</dbReference>
<feature type="domain" description="Cytochrome oxidase subunit I profile" evidence="5">
    <location>
        <begin position="37"/>
        <end position="274"/>
    </location>
</feature>
<gene>
    <name evidence="6" type="ORF">ACFQE5_22515</name>
</gene>
<dbReference type="EMBL" id="JBHSQW010000044">
    <property type="protein sequence ID" value="MFC5996989.1"/>
    <property type="molecule type" value="Genomic_DNA"/>
</dbReference>
<accession>A0ABW1J821</accession>
<feature type="transmembrane region" description="Helical" evidence="4">
    <location>
        <begin position="183"/>
        <end position="209"/>
    </location>
</feature>
<dbReference type="PANTHER" id="PTHR10422">
    <property type="entry name" value="CYTOCHROME C OXIDASE SUBUNIT 1"/>
    <property type="match status" value="1"/>
</dbReference>
<evidence type="ECO:0000256" key="1">
    <source>
        <dbReference type="ARBA" id="ARBA00022660"/>
    </source>
</evidence>
<comment type="caution">
    <text evidence="6">The sequence shown here is derived from an EMBL/GenBank/DDBJ whole genome shotgun (WGS) entry which is preliminary data.</text>
</comment>
<protein>
    <submittedName>
        <fullName evidence="6">Cbb3-type cytochrome c oxidase subunit I</fullName>
    </submittedName>
</protein>
<feature type="transmembrane region" description="Helical" evidence="4">
    <location>
        <begin position="221"/>
        <end position="247"/>
    </location>
</feature>
<dbReference type="Gene3D" id="1.20.210.10">
    <property type="entry name" value="Cytochrome c oxidase-like, subunit I domain"/>
    <property type="match status" value="1"/>
</dbReference>
<keyword evidence="4" id="KW-0472">Membrane</keyword>
<reference evidence="7" key="1">
    <citation type="journal article" date="2019" name="Int. J. Syst. Evol. Microbiol.">
        <title>The Global Catalogue of Microorganisms (GCM) 10K type strain sequencing project: providing services to taxonomists for standard genome sequencing and annotation.</title>
        <authorList>
            <consortium name="The Broad Institute Genomics Platform"/>
            <consortium name="The Broad Institute Genome Sequencing Center for Infectious Disease"/>
            <person name="Wu L."/>
            <person name="Ma J."/>
        </authorList>
    </citation>
    <scope>NUCLEOTIDE SEQUENCE [LARGE SCALE GENOMIC DNA]</scope>
    <source>
        <strain evidence="7">CCM 8391</strain>
    </source>
</reference>
<dbReference type="Proteomes" id="UP001596302">
    <property type="component" value="Unassembled WGS sequence"/>
</dbReference>
<keyword evidence="7" id="KW-1185">Reference proteome</keyword>
<dbReference type="InterPro" id="IPR023616">
    <property type="entry name" value="Cyt_c_oxase-like_su1_dom"/>
</dbReference>
<dbReference type="InterPro" id="IPR000883">
    <property type="entry name" value="Cyt_C_Oxase_1"/>
</dbReference>
<dbReference type="PANTHER" id="PTHR10422:SF18">
    <property type="entry name" value="CYTOCHROME C OXIDASE SUBUNIT 1"/>
    <property type="match status" value="1"/>
</dbReference>
<name>A0ABW1J821_9PSEU</name>
<feature type="non-terminal residue" evidence="6">
    <location>
        <position position="274"/>
    </location>
</feature>
<comment type="function">
    <text evidence="3">Cytochrome c oxidase is the component of the respiratory chain that catalyzes the reduction of oxygen to water. Subunits 1-3 form the functional core of the enzyme complex. CO I is the catalytic subunit of the enzyme. Electrons originating in cytochrome c are transferred via the copper A center of subunit 2 and heme A of subunit 1 to the bimetallic center formed by heme A3 and copper B.</text>
</comment>
<evidence type="ECO:0000256" key="4">
    <source>
        <dbReference type="SAM" id="Phobius"/>
    </source>
</evidence>
<dbReference type="PROSITE" id="PS50855">
    <property type="entry name" value="COX1"/>
    <property type="match status" value="1"/>
</dbReference>
<keyword evidence="1" id="KW-0813">Transport</keyword>
<dbReference type="Pfam" id="PF00115">
    <property type="entry name" value="COX1"/>
    <property type="match status" value="1"/>
</dbReference>
<evidence type="ECO:0000256" key="3">
    <source>
        <dbReference type="ARBA" id="ARBA00025218"/>
    </source>
</evidence>
<dbReference type="RefSeq" id="WP_379587883.1">
    <property type="nucleotide sequence ID" value="NZ_JBHSQW010000044.1"/>
</dbReference>
<feature type="transmembrane region" description="Helical" evidence="4">
    <location>
        <begin position="54"/>
        <end position="75"/>
    </location>
</feature>
<feature type="transmembrane region" description="Helical" evidence="4">
    <location>
        <begin position="95"/>
        <end position="116"/>
    </location>
</feature>
<organism evidence="6 7">
    <name type="scientific">Pseudonocardia hispaniensis</name>
    <dbReference type="NCBI Taxonomy" id="904933"/>
    <lineage>
        <taxon>Bacteria</taxon>
        <taxon>Bacillati</taxon>
        <taxon>Actinomycetota</taxon>
        <taxon>Actinomycetes</taxon>
        <taxon>Pseudonocardiales</taxon>
        <taxon>Pseudonocardiaceae</taxon>
        <taxon>Pseudonocardia</taxon>
    </lineage>
</organism>
<evidence type="ECO:0000256" key="2">
    <source>
        <dbReference type="ARBA" id="ARBA00022982"/>
    </source>
</evidence>
<feature type="transmembrane region" description="Helical" evidence="4">
    <location>
        <begin position="137"/>
        <end position="155"/>
    </location>
</feature>